<evidence type="ECO:0000256" key="1">
    <source>
        <dbReference type="SAM" id="MobiDB-lite"/>
    </source>
</evidence>
<accession>S7Z5L2</accession>
<proteinExistence type="predicted"/>
<dbReference type="Proteomes" id="UP000019376">
    <property type="component" value="Unassembled WGS sequence"/>
</dbReference>
<protein>
    <submittedName>
        <fullName evidence="2">Uncharacterized protein</fullName>
    </submittedName>
</protein>
<dbReference type="EMBL" id="KB644408">
    <property type="protein sequence ID" value="EPS25394.1"/>
    <property type="molecule type" value="Genomic_DNA"/>
</dbReference>
<feature type="region of interest" description="Disordered" evidence="1">
    <location>
        <begin position="25"/>
        <end position="53"/>
    </location>
</feature>
<name>S7Z5L2_PENO1</name>
<keyword evidence="3" id="KW-1185">Reference proteome</keyword>
<dbReference type="eggNOG" id="ENOG502SW30">
    <property type="taxonomic scope" value="Eukaryota"/>
</dbReference>
<evidence type="ECO:0000313" key="2">
    <source>
        <dbReference type="EMBL" id="EPS25394.1"/>
    </source>
</evidence>
<gene>
    <name evidence="2" type="ORF">PDE_00327</name>
</gene>
<dbReference type="HOGENOM" id="CLU_118191_2_0_1"/>
<sequence>MCGESSRSTSGGTIAVLFPLDRCCDRDSSERSLSSSPQSTSSVTTSSSYSTSSSSYSLFFQESENRSPGDKKTKALLHFADGETYQTFCDHPEVEIRIEKHGDLSARLFGMTPLHAFRLDLSKGVRTSNEQGGREIEVDLRECLDLTVSARGVVGRQVTLCSLDGTALGTGIIGYN</sequence>
<dbReference type="STRING" id="933388.S7Z5L2"/>
<reference evidence="2 3" key="1">
    <citation type="journal article" date="2013" name="PLoS ONE">
        <title>Genomic and secretomic analyses reveal unique features of the lignocellulolytic enzyme system of Penicillium decumbens.</title>
        <authorList>
            <person name="Liu G."/>
            <person name="Zhang L."/>
            <person name="Wei X."/>
            <person name="Zou G."/>
            <person name="Qin Y."/>
            <person name="Ma L."/>
            <person name="Li J."/>
            <person name="Zheng H."/>
            <person name="Wang S."/>
            <person name="Wang C."/>
            <person name="Xun L."/>
            <person name="Zhao G.-P."/>
            <person name="Zhou Z."/>
            <person name="Qu Y."/>
        </authorList>
    </citation>
    <scope>NUCLEOTIDE SEQUENCE [LARGE SCALE GENOMIC DNA]</scope>
    <source>
        <strain evidence="3">114-2 / CGMCC 5302</strain>
    </source>
</reference>
<dbReference type="OrthoDB" id="4158189at2759"/>
<dbReference type="PhylomeDB" id="S7Z5L2"/>
<feature type="compositionally biased region" description="Low complexity" evidence="1">
    <location>
        <begin position="31"/>
        <end position="53"/>
    </location>
</feature>
<organism evidence="2 3">
    <name type="scientific">Penicillium oxalicum (strain 114-2 / CGMCC 5302)</name>
    <name type="common">Penicillium decumbens</name>
    <dbReference type="NCBI Taxonomy" id="933388"/>
    <lineage>
        <taxon>Eukaryota</taxon>
        <taxon>Fungi</taxon>
        <taxon>Dikarya</taxon>
        <taxon>Ascomycota</taxon>
        <taxon>Pezizomycotina</taxon>
        <taxon>Eurotiomycetes</taxon>
        <taxon>Eurotiomycetidae</taxon>
        <taxon>Eurotiales</taxon>
        <taxon>Aspergillaceae</taxon>
        <taxon>Penicillium</taxon>
    </lineage>
</organism>
<dbReference type="AlphaFoldDB" id="S7Z5L2"/>
<evidence type="ECO:0000313" key="3">
    <source>
        <dbReference type="Proteomes" id="UP000019376"/>
    </source>
</evidence>